<sequence>MHDRFASSAAGWYRQMFREGKRRMTTTVRPAPDAEVGQPSAALTRRKAALALFALSVGGFGIGLTEFVIAGLLTEVATDLGVTISQAGHLVGVYALAVVPGALLITPFLMRRPPKYALAVLLAFFVVGNLLSAWAPTYEVMLAGRIVAALAHGGYFGIGAVLAASLVPPSKRASAVAALFAGLTIANVLGVPAGALVGQQYGWRMVFWIISALGLIALAGLIALVPKTEPERDQLPVAQQFKALARPQVLASLLTTALVFGGMFGVFTYIEPLLREVTGYSATAIPWLLVIFGAGLFAGNILGGKAADRNADNAVLILSILLPIVILTLGAVASMPVPVAIGLFLLGLVGFATVPGLQARVMRHAHGAATLASATNIAAFNLGNTIGVSLAGAAIAAGYGLVSPTVVGAGLTVIGLAVIVVARIAARRQASSSARHINSAI</sequence>
<keyword evidence="5 6" id="KW-0472">Membrane</keyword>
<dbReference type="GO" id="GO:0005886">
    <property type="term" value="C:plasma membrane"/>
    <property type="evidence" value="ECO:0007669"/>
    <property type="project" value="UniProtKB-SubCell"/>
</dbReference>
<keyword evidence="2" id="KW-1003">Cell membrane</keyword>
<keyword evidence="9" id="KW-1185">Reference proteome</keyword>
<feature type="transmembrane region" description="Helical" evidence="6">
    <location>
        <begin position="48"/>
        <end position="70"/>
    </location>
</feature>
<evidence type="ECO:0000256" key="6">
    <source>
        <dbReference type="SAM" id="Phobius"/>
    </source>
</evidence>
<evidence type="ECO:0000313" key="9">
    <source>
        <dbReference type="Proteomes" id="UP000319804"/>
    </source>
</evidence>
<comment type="subcellular location">
    <subcellularLocation>
        <location evidence="1">Cell membrane</location>
        <topology evidence="1">Multi-pass membrane protein</topology>
    </subcellularLocation>
</comment>
<dbReference type="PANTHER" id="PTHR43124:SF3">
    <property type="entry name" value="CHLORAMPHENICOL EFFLUX PUMP RV0191"/>
    <property type="match status" value="1"/>
</dbReference>
<gene>
    <name evidence="8" type="ORF">FHX68_1367</name>
</gene>
<dbReference type="InterPro" id="IPR036259">
    <property type="entry name" value="MFS_trans_sf"/>
</dbReference>
<proteinExistence type="predicted"/>
<evidence type="ECO:0000256" key="5">
    <source>
        <dbReference type="ARBA" id="ARBA00023136"/>
    </source>
</evidence>
<comment type="caution">
    <text evidence="8">The sequence shown here is derived from an EMBL/GenBank/DDBJ whole genome shotgun (WGS) entry which is preliminary data.</text>
</comment>
<keyword evidence="4 6" id="KW-1133">Transmembrane helix</keyword>
<protein>
    <submittedName>
        <fullName evidence="8">DHA1 family inner membrane transport protein</fullName>
    </submittedName>
</protein>
<feature type="transmembrane region" description="Helical" evidence="6">
    <location>
        <begin position="116"/>
        <end position="136"/>
    </location>
</feature>
<feature type="transmembrane region" description="Helical" evidence="6">
    <location>
        <begin position="314"/>
        <end position="333"/>
    </location>
</feature>
<evidence type="ECO:0000256" key="2">
    <source>
        <dbReference type="ARBA" id="ARBA00022475"/>
    </source>
</evidence>
<evidence type="ECO:0000313" key="8">
    <source>
        <dbReference type="EMBL" id="TQM98669.1"/>
    </source>
</evidence>
<feature type="transmembrane region" description="Helical" evidence="6">
    <location>
        <begin position="176"/>
        <end position="199"/>
    </location>
</feature>
<dbReference type="InterPro" id="IPR011701">
    <property type="entry name" value="MFS"/>
</dbReference>
<feature type="transmembrane region" description="Helical" evidence="6">
    <location>
        <begin position="90"/>
        <end position="109"/>
    </location>
</feature>
<dbReference type="CDD" id="cd17324">
    <property type="entry name" value="MFS_NepI_like"/>
    <property type="match status" value="1"/>
</dbReference>
<evidence type="ECO:0000256" key="4">
    <source>
        <dbReference type="ARBA" id="ARBA00022989"/>
    </source>
</evidence>
<feature type="domain" description="Major facilitator superfamily (MFS) profile" evidence="7">
    <location>
        <begin position="51"/>
        <end position="427"/>
    </location>
</feature>
<feature type="transmembrane region" description="Helical" evidence="6">
    <location>
        <begin position="406"/>
        <end position="426"/>
    </location>
</feature>
<feature type="transmembrane region" description="Helical" evidence="6">
    <location>
        <begin position="249"/>
        <end position="270"/>
    </location>
</feature>
<feature type="transmembrane region" description="Helical" evidence="6">
    <location>
        <begin position="378"/>
        <end position="400"/>
    </location>
</feature>
<dbReference type="PANTHER" id="PTHR43124">
    <property type="entry name" value="PURINE EFFLUX PUMP PBUE"/>
    <property type="match status" value="1"/>
</dbReference>
<evidence type="ECO:0000256" key="1">
    <source>
        <dbReference type="ARBA" id="ARBA00004651"/>
    </source>
</evidence>
<dbReference type="AlphaFoldDB" id="A0A543KUE8"/>
<evidence type="ECO:0000256" key="3">
    <source>
        <dbReference type="ARBA" id="ARBA00022692"/>
    </source>
</evidence>
<reference evidence="8 9" key="1">
    <citation type="submission" date="2019-06" db="EMBL/GenBank/DDBJ databases">
        <title>Sequencing the genomes of 1000 actinobacteria strains.</title>
        <authorList>
            <person name="Klenk H.-P."/>
        </authorList>
    </citation>
    <scope>NUCLEOTIDE SEQUENCE [LARGE SCALE GENOMIC DNA]</scope>
    <source>
        <strain evidence="8 9">DSM 20427</strain>
    </source>
</reference>
<dbReference type="InterPro" id="IPR020846">
    <property type="entry name" value="MFS_dom"/>
</dbReference>
<name>A0A543KUE8_9MICO</name>
<accession>A0A543KUE8</accession>
<feature type="transmembrane region" description="Helical" evidence="6">
    <location>
        <begin position="205"/>
        <end position="225"/>
    </location>
</feature>
<dbReference type="Gene3D" id="1.20.1250.20">
    <property type="entry name" value="MFS general substrate transporter like domains"/>
    <property type="match status" value="2"/>
</dbReference>
<keyword evidence="3 6" id="KW-0812">Transmembrane</keyword>
<organism evidence="8 9">
    <name type="scientific">Microbacterium lacticum</name>
    <dbReference type="NCBI Taxonomy" id="33885"/>
    <lineage>
        <taxon>Bacteria</taxon>
        <taxon>Bacillati</taxon>
        <taxon>Actinomycetota</taxon>
        <taxon>Actinomycetes</taxon>
        <taxon>Micrococcales</taxon>
        <taxon>Microbacteriaceae</taxon>
        <taxon>Microbacterium</taxon>
    </lineage>
</organism>
<feature type="transmembrane region" description="Helical" evidence="6">
    <location>
        <begin position="142"/>
        <end position="164"/>
    </location>
</feature>
<dbReference type="GO" id="GO:0022857">
    <property type="term" value="F:transmembrane transporter activity"/>
    <property type="evidence" value="ECO:0007669"/>
    <property type="project" value="InterPro"/>
</dbReference>
<feature type="transmembrane region" description="Helical" evidence="6">
    <location>
        <begin position="339"/>
        <end position="357"/>
    </location>
</feature>
<feature type="transmembrane region" description="Helical" evidence="6">
    <location>
        <begin position="282"/>
        <end position="302"/>
    </location>
</feature>
<evidence type="ECO:0000259" key="7">
    <source>
        <dbReference type="PROSITE" id="PS50850"/>
    </source>
</evidence>
<dbReference type="Pfam" id="PF07690">
    <property type="entry name" value="MFS_1"/>
    <property type="match status" value="1"/>
</dbReference>
<dbReference type="InterPro" id="IPR050189">
    <property type="entry name" value="MFS_Efflux_Transporters"/>
</dbReference>
<dbReference type="EMBL" id="VFPS01000002">
    <property type="protein sequence ID" value="TQM98669.1"/>
    <property type="molecule type" value="Genomic_DNA"/>
</dbReference>
<dbReference type="PROSITE" id="PS50850">
    <property type="entry name" value="MFS"/>
    <property type="match status" value="1"/>
</dbReference>
<dbReference type="Proteomes" id="UP000319804">
    <property type="component" value="Unassembled WGS sequence"/>
</dbReference>
<dbReference type="SUPFAM" id="SSF103473">
    <property type="entry name" value="MFS general substrate transporter"/>
    <property type="match status" value="1"/>
</dbReference>